<dbReference type="Proteomes" id="UP001215231">
    <property type="component" value="Chromosome"/>
</dbReference>
<dbReference type="RefSeq" id="WP_274054379.1">
    <property type="nucleotide sequence ID" value="NZ_CP059693.1"/>
</dbReference>
<accession>A0ABY7VJJ5</accession>
<dbReference type="Pfam" id="PF22547">
    <property type="entry name" value="2H-SAK"/>
    <property type="match status" value="1"/>
</dbReference>
<sequence length="234" mass="25840">MNQTPKTILTSVLFGGCLLASGHTLAHTEQAGDGHKALPQAKATVLERIKKQQAAELSRQASSGLLSEEGGVNVLKTIRVIPEKLTDSTGLVYLGAKVSEVELAPYLAELKQELGNDFALYRQNQGQRDHFSFHMTLINPYEYQNLEISPEQLKQSLTVQLLGLGRVSAGRKTSYYVVAQSADGQFFRQKQLLPAKDFHVTLGFDPQDVYGVSKGVETLLRARELNRDSKVLTR</sequence>
<dbReference type="EMBL" id="CP059693">
    <property type="protein sequence ID" value="WDE13925.1"/>
    <property type="molecule type" value="Genomic_DNA"/>
</dbReference>
<evidence type="ECO:0000256" key="1">
    <source>
        <dbReference type="SAM" id="SignalP"/>
    </source>
</evidence>
<feature type="chain" id="PRO_5045151085" description="Swiss Army Knife 2H phosphoesterase domain-containing protein" evidence="1">
    <location>
        <begin position="27"/>
        <end position="234"/>
    </location>
</feature>
<dbReference type="PROSITE" id="PS51257">
    <property type="entry name" value="PROKAR_LIPOPROTEIN"/>
    <property type="match status" value="1"/>
</dbReference>
<evidence type="ECO:0000259" key="2">
    <source>
        <dbReference type="Pfam" id="PF22547"/>
    </source>
</evidence>
<proteinExistence type="predicted"/>
<keyword evidence="1" id="KW-0732">Signal</keyword>
<protein>
    <recommendedName>
        <fullName evidence="2">Swiss Army Knife 2H phosphoesterase domain-containing protein</fullName>
    </recommendedName>
</protein>
<dbReference type="InterPro" id="IPR054498">
    <property type="entry name" value="2H-SAK"/>
</dbReference>
<feature type="signal peptide" evidence="1">
    <location>
        <begin position="1"/>
        <end position="26"/>
    </location>
</feature>
<evidence type="ECO:0000313" key="4">
    <source>
        <dbReference type="Proteomes" id="UP001215231"/>
    </source>
</evidence>
<evidence type="ECO:0000313" key="3">
    <source>
        <dbReference type="EMBL" id="WDE13925.1"/>
    </source>
</evidence>
<gene>
    <name evidence="3" type="ORF">H3N35_11035</name>
</gene>
<reference evidence="3 4" key="1">
    <citation type="journal article" date="2022" name="Mar. Drugs">
        <title>Bioassay-Guided Fractionation Leads to the Detection of Cholic Acid Generated by the Rare Thalassomonas sp.</title>
        <authorList>
            <person name="Pheiffer F."/>
            <person name="Schneider Y.K."/>
            <person name="Hansen E.H."/>
            <person name="Andersen J.H."/>
            <person name="Isaksson J."/>
            <person name="Busche T."/>
            <person name="R C."/>
            <person name="Kalinowski J."/>
            <person name="Zyl L.V."/>
            <person name="Trindade M."/>
        </authorList>
    </citation>
    <scope>NUCLEOTIDE SEQUENCE [LARGE SCALE GENOMIC DNA]</scope>
    <source>
        <strain evidence="3 4">A5K-61T</strain>
    </source>
</reference>
<keyword evidence="4" id="KW-1185">Reference proteome</keyword>
<organism evidence="3 4">
    <name type="scientific">Thalassomonas haliotis</name>
    <dbReference type="NCBI Taxonomy" id="485448"/>
    <lineage>
        <taxon>Bacteria</taxon>
        <taxon>Pseudomonadati</taxon>
        <taxon>Pseudomonadota</taxon>
        <taxon>Gammaproteobacteria</taxon>
        <taxon>Alteromonadales</taxon>
        <taxon>Colwelliaceae</taxon>
        <taxon>Thalassomonas</taxon>
    </lineage>
</organism>
<name>A0ABY7VJJ5_9GAMM</name>
<feature type="domain" description="Swiss Army Knife 2H phosphoesterase" evidence="2">
    <location>
        <begin position="106"/>
        <end position="210"/>
    </location>
</feature>